<evidence type="ECO:0000256" key="1">
    <source>
        <dbReference type="ARBA" id="ARBA00004651"/>
    </source>
</evidence>
<reference evidence="11" key="1">
    <citation type="submission" date="2019-02" db="EMBL/GenBank/DDBJ databases">
        <title>Genome of the parasitoid wasp Diachasma alloeum, an emerging model for ecological speciation and transitions to asexual reproduction.</title>
        <authorList>
            <person name="Robertson H.M."/>
            <person name="Walden K.K."/>
            <person name="Tvedte E.S."/>
            <person name="Hood G.R."/>
            <person name="Feder J.L."/>
            <person name="Forbes A.A."/>
            <person name="Logsdon J.M."/>
            <person name="Mcelroy K.E."/>
        </authorList>
    </citation>
    <scope>NUCLEOTIDE SEQUENCE [LARGE SCALE GENOMIC DNA]</scope>
    <source>
        <tissue evidence="11">Whole insect</tissue>
    </source>
</reference>
<feature type="transmembrane region" description="Helical" evidence="10">
    <location>
        <begin position="280"/>
        <end position="301"/>
    </location>
</feature>
<keyword evidence="4 10" id="KW-0812">Transmembrane</keyword>
<organism evidence="11 12">
    <name type="scientific">Diachasma alloeum</name>
    <dbReference type="NCBI Taxonomy" id="454923"/>
    <lineage>
        <taxon>Eukaryota</taxon>
        <taxon>Metazoa</taxon>
        <taxon>Ecdysozoa</taxon>
        <taxon>Arthropoda</taxon>
        <taxon>Hexapoda</taxon>
        <taxon>Insecta</taxon>
        <taxon>Pterygota</taxon>
        <taxon>Neoptera</taxon>
        <taxon>Endopterygota</taxon>
        <taxon>Hymenoptera</taxon>
        <taxon>Apocrita</taxon>
        <taxon>Ichneumonoidea</taxon>
        <taxon>Braconidae</taxon>
        <taxon>Opiinae</taxon>
        <taxon>Diachasma</taxon>
    </lineage>
</organism>
<evidence type="ECO:0000256" key="2">
    <source>
        <dbReference type="ARBA" id="ARBA00022475"/>
    </source>
</evidence>
<keyword evidence="9 10" id="KW-0807">Transducer</keyword>
<keyword evidence="3 10" id="KW-0716">Sensory transduction</keyword>
<dbReference type="PANTHER" id="PTHR21137:SF35">
    <property type="entry name" value="ODORANT RECEPTOR 19A-RELATED"/>
    <property type="match status" value="1"/>
</dbReference>
<comment type="caution">
    <text evidence="10">Lacks conserved residue(s) required for the propagation of feature annotation.</text>
</comment>
<dbReference type="GO" id="GO:0004984">
    <property type="term" value="F:olfactory receptor activity"/>
    <property type="evidence" value="ECO:0007669"/>
    <property type="project" value="InterPro"/>
</dbReference>
<evidence type="ECO:0000256" key="3">
    <source>
        <dbReference type="ARBA" id="ARBA00022606"/>
    </source>
</evidence>
<feature type="transmembrane region" description="Helical" evidence="10">
    <location>
        <begin position="145"/>
        <end position="167"/>
    </location>
</feature>
<name>A0A4E0RNM7_9HYME</name>
<feature type="transmembrane region" description="Helical" evidence="10">
    <location>
        <begin position="53"/>
        <end position="76"/>
    </location>
</feature>
<evidence type="ECO:0000256" key="10">
    <source>
        <dbReference type="RuleBase" id="RU351113"/>
    </source>
</evidence>
<comment type="subcellular location">
    <subcellularLocation>
        <location evidence="1 10">Cell membrane</location>
        <topology evidence="1 10">Multi-pass membrane protein</topology>
    </subcellularLocation>
</comment>
<dbReference type="OrthoDB" id="6617147at2759"/>
<sequence>MARKPSKSPQRSPVHDRKANINYELQYTRWLLTVLGIWQLISNNVTRLTKVSSLFLIVLSIFAISFVLIPLVMFALTRVKTLRGRFTFIGPVGFRISNLLKLLTMAYRADVIKECIDQIKSDWLEVIIENEREAMLKSVELGRSLTVICAVFMFSSGTFFHVGMPLLKPRKVNALNVTIRPHLYPGYDVFVDSQASPAYEIIFAAHCFCAAGGYTIVTAACNLAAVFVSHVSGQVEVIRLKLETLHGSGDREEADVSEQIASIVRCHVKILRFSGNIKTVLREICLVEILLSTVVICWLEFYCLTEWHNSETISIVTYFLLLISLTFNIFIYCYIGQILKDQCESVGLMTYLIDWHRIPRKNILSLAFTISMTHYPRTITAGGLMQLTIQSFGDVMKTSLAYLNMLRAVTA</sequence>
<dbReference type="PANTHER" id="PTHR21137">
    <property type="entry name" value="ODORANT RECEPTOR"/>
    <property type="match status" value="1"/>
</dbReference>
<keyword evidence="2" id="KW-1003">Cell membrane</keyword>
<dbReference type="EMBL" id="ML158621">
    <property type="protein sequence ID" value="THK33036.1"/>
    <property type="molecule type" value="Genomic_DNA"/>
</dbReference>
<keyword evidence="12" id="KW-1185">Reference proteome</keyword>
<keyword evidence="6 10" id="KW-1133">Transmembrane helix</keyword>
<evidence type="ECO:0000256" key="8">
    <source>
        <dbReference type="ARBA" id="ARBA00023170"/>
    </source>
</evidence>
<comment type="similarity">
    <text evidence="10">Belongs to the insect chemoreceptor superfamily. Heteromeric odorant receptor channel (TC 1.A.69) family.</text>
</comment>
<dbReference type="GO" id="GO:0007165">
    <property type="term" value="P:signal transduction"/>
    <property type="evidence" value="ECO:0007669"/>
    <property type="project" value="UniProtKB-KW"/>
</dbReference>
<dbReference type="Pfam" id="PF02949">
    <property type="entry name" value="7tm_6"/>
    <property type="match status" value="1"/>
</dbReference>
<evidence type="ECO:0000313" key="12">
    <source>
        <dbReference type="Proteomes" id="UP000297026"/>
    </source>
</evidence>
<evidence type="ECO:0000256" key="9">
    <source>
        <dbReference type="ARBA" id="ARBA00023224"/>
    </source>
</evidence>
<gene>
    <name evidence="11" type="primary">Or9</name>
    <name evidence="11" type="ORF">DALL_DALL000213</name>
</gene>
<protein>
    <recommendedName>
        <fullName evidence="10">Odorant receptor</fullName>
    </recommendedName>
</protein>
<dbReference type="InterPro" id="IPR004117">
    <property type="entry name" value="7tm6_olfct_rcpt"/>
</dbReference>
<feature type="transmembrane region" description="Helical" evidence="10">
    <location>
        <begin position="313"/>
        <end position="335"/>
    </location>
</feature>
<evidence type="ECO:0000256" key="5">
    <source>
        <dbReference type="ARBA" id="ARBA00022725"/>
    </source>
</evidence>
<proteinExistence type="inferred from homology"/>
<keyword evidence="5 10" id="KW-0552">Olfaction</keyword>
<keyword evidence="7 10" id="KW-0472">Membrane</keyword>
<feature type="transmembrane region" description="Helical" evidence="10">
    <location>
        <begin position="201"/>
        <end position="231"/>
    </location>
</feature>
<evidence type="ECO:0000256" key="6">
    <source>
        <dbReference type="ARBA" id="ARBA00022989"/>
    </source>
</evidence>
<evidence type="ECO:0000313" key="11">
    <source>
        <dbReference type="EMBL" id="THK33036.1"/>
    </source>
</evidence>
<dbReference type="AlphaFoldDB" id="A0A4E0RNM7"/>
<dbReference type="GO" id="GO:0005886">
    <property type="term" value="C:plasma membrane"/>
    <property type="evidence" value="ECO:0007669"/>
    <property type="project" value="UniProtKB-SubCell"/>
</dbReference>
<evidence type="ECO:0000256" key="7">
    <source>
        <dbReference type="ARBA" id="ARBA00023136"/>
    </source>
</evidence>
<dbReference type="GO" id="GO:0005549">
    <property type="term" value="F:odorant binding"/>
    <property type="evidence" value="ECO:0007669"/>
    <property type="project" value="InterPro"/>
</dbReference>
<dbReference type="Proteomes" id="UP000297026">
    <property type="component" value="Unassembled WGS sequence"/>
</dbReference>
<evidence type="ECO:0000256" key="4">
    <source>
        <dbReference type="ARBA" id="ARBA00022692"/>
    </source>
</evidence>
<keyword evidence="8 10" id="KW-0675">Receptor</keyword>
<accession>A0A4E0RNM7</accession>